<dbReference type="Proteomes" id="UP000036168">
    <property type="component" value="Unassembled WGS sequence"/>
</dbReference>
<name>A0A0T6BN36_9BACI</name>
<reference evidence="1 2" key="1">
    <citation type="journal article" date="2015" name="Int. J. Syst. Evol. Microbiol.">
        <title>Bacillus glycinifermentans sp. nov., isolated from fermented soybean paste.</title>
        <authorList>
            <person name="Kim S.J."/>
            <person name="Dunlap C.A."/>
            <person name="Kwon S.W."/>
            <person name="Rooney A.P."/>
        </authorList>
    </citation>
    <scope>NUCLEOTIDE SEQUENCE [LARGE SCALE GENOMIC DNA]</scope>
    <source>
        <strain evidence="1 2">GO-13</strain>
    </source>
</reference>
<comment type="caution">
    <text evidence="1">The sequence shown here is derived from an EMBL/GenBank/DDBJ whole genome shotgun (WGS) entry which is preliminary data.</text>
</comment>
<dbReference type="AlphaFoldDB" id="A0A0T6BN36"/>
<proteinExistence type="predicted"/>
<sequence>MLCLPVMRGRWEKSDLGKHEQNNIERAHKQCWEPFFPEGIRLFPGSARYLVCAAHLIPDPNAAGSTGDRNLQFHMWNRSRHHLPFRHSHLKNLGFQMVIRICKMVLTLNIRKQKLQKRSLPKNRTHQNTAEEKKAIIRIKKFM</sequence>
<dbReference type="EMBL" id="LECW02000026">
    <property type="protein sequence ID" value="KRT92890.1"/>
    <property type="molecule type" value="Genomic_DNA"/>
</dbReference>
<gene>
    <name evidence="1" type="ORF">AB447_221675</name>
</gene>
<evidence type="ECO:0000313" key="1">
    <source>
        <dbReference type="EMBL" id="KRT92890.1"/>
    </source>
</evidence>
<evidence type="ECO:0000313" key="2">
    <source>
        <dbReference type="Proteomes" id="UP000036168"/>
    </source>
</evidence>
<protein>
    <submittedName>
        <fullName evidence="1">Uncharacterized protein</fullName>
    </submittedName>
</protein>
<accession>A0A0T6BN36</accession>
<organism evidence="1 2">
    <name type="scientific">Bacillus glycinifermentans</name>
    <dbReference type="NCBI Taxonomy" id="1664069"/>
    <lineage>
        <taxon>Bacteria</taxon>
        <taxon>Bacillati</taxon>
        <taxon>Bacillota</taxon>
        <taxon>Bacilli</taxon>
        <taxon>Bacillales</taxon>
        <taxon>Bacillaceae</taxon>
        <taxon>Bacillus</taxon>
    </lineage>
</organism>